<dbReference type="PROSITE" id="PS00409">
    <property type="entry name" value="PROKAR_NTER_METHYL"/>
    <property type="match status" value="1"/>
</dbReference>
<evidence type="ECO:0000313" key="3">
    <source>
        <dbReference type="Proteomes" id="UP000427281"/>
    </source>
</evidence>
<dbReference type="InterPro" id="IPR012902">
    <property type="entry name" value="N_methyl_site"/>
</dbReference>
<gene>
    <name evidence="2" type="ORF">F1728_29525</name>
</gene>
<organism evidence="2 3">
    <name type="scientific">Gimesia benthica</name>
    <dbReference type="NCBI Taxonomy" id="2608982"/>
    <lineage>
        <taxon>Bacteria</taxon>
        <taxon>Pseudomonadati</taxon>
        <taxon>Planctomycetota</taxon>
        <taxon>Planctomycetia</taxon>
        <taxon>Planctomycetales</taxon>
        <taxon>Planctomycetaceae</taxon>
        <taxon>Gimesia</taxon>
    </lineage>
</organism>
<protein>
    <submittedName>
        <fullName evidence="2">DUF1559 domain-containing protein</fullName>
    </submittedName>
</protein>
<dbReference type="Gene3D" id="3.30.700.10">
    <property type="entry name" value="Glycoprotein, Type 4 Pilin"/>
    <property type="match status" value="1"/>
</dbReference>
<dbReference type="InterPro" id="IPR045584">
    <property type="entry name" value="Pilin-like"/>
</dbReference>
<dbReference type="PANTHER" id="PTHR30093:SF2">
    <property type="entry name" value="TYPE II SECRETION SYSTEM PROTEIN H"/>
    <property type="match status" value="1"/>
</dbReference>
<reference evidence="2 3" key="1">
    <citation type="submission" date="2019-09" db="EMBL/GenBank/DDBJ databases">
        <title>Gimesia benthica sp. nov., a novel bacterium isolated from deep-sea water of the Northwest Indian Ocean.</title>
        <authorList>
            <person name="Dai X."/>
        </authorList>
    </citation>
    <scope>NUCLEOTIDE SEQUENCE [LARGE SCALE GENOMIC DNA]</scope>
    <source>
        <strain evidence="2 3">E7</strain>
    </source>
</reference>
<dbReference type="AlphaFoldDB" id="A0A6I6ANB4"/>
<evidence type="ECO:0000259" key="1">
    <source>
        <dbReference type="Pfam" id="PF07596"/>
    </source>
</evidence>
<proteinExistence type="predicted"/>
<feature type="domain" description="DUF1559" evidence="1">
    <location>
        <begin position="35"/>
        <end position="310"/>
    </location>
</feature>
<evidence type="ECO:0000313" key="2">
    <source>
        <dbReference type="EMBL" id="QGQ27142.1"/>
    </source>
</evidence>
<keyword evidence="3" id="KW-1185">Reference proteome</keyword>
<dbReference type="KEGG" id="gim:F1728_29525"/>
<accession>A0A6I6ANB4</accession>
<dbReference type="NCBIfam" id="TIGR04294">
    <property type="entry name" value="pre_pil_HX9DG"/>
    <property type="match status" value="1"/>
</dbReference>
<dbReference type="InterPro" id="IPR027558">
    <property type="entry name" value="Pre_pil_HX9DG_C"/>
</dbReference>
<dbReference type="PANTHER" id="PTHR30093">
    <property type="entry name" value="GENERAL SECRETION PATHWAY PROTEIN G"/>
    <property type="match status" value="1"/>
</dbReference>
<dbReference type="SUPFAM" id="SSF54523">
    <property type="entry name" value="Pili subunits"/>
    <property type="match status" value="1"/>
</dbReference>
<name>A0A6I6ANB4_9PLAN</name>
<dbReference type="Pfam" id="PF07596">
    <property type="entry name" value="SBP_bac_10"/>
    <property type="match status" value="1"/>
</dbReference>
<sequence>MTNKRKFQKGFTLIELLVVIAIIAILIALLLPAVQPAREAARRSTCKNNMKQLALALHNYHETHGLFPPGAIATTTTSSAYNVWGDAGKTPGTGLHGTSWMVQILPYVDQAALYNKWNFNTNVMGNRSLAENDIPLFYCPTRRSKVRKVDDRIMLGENPVAGSTLPSNRFVKGGSDYGTCIGGGNGWADGDYFHLTHRTDSLIGTFGGGSGAFLGMFSVNSDTAIRDVDDGTSNTIMAGELQKLHSSSAPKSSQDCWAAGGVATMFDTGISGGTAGGFNNNFYQSAGSDHEGGAHFGFADGSVHFLSENMSSRVYLELGTADGQESTNFSP</sequence>
<dbReference type="EMBL" id="CP043930">
    <property type="protein sequence ID" value="QGQ27142.1"/>
    <property type="molecule type" value="Genomic_DNA"/>
</dbReference>
<dbReference type="Pfam" id="PF07963">
    <property type="entry name" value="N_methyl"/>
    <property type="match status" value="1"/>
</dbReference>
<dbReference type="Proteomes" id="UP000427281">
    <property type="component" value="Chromosome"/>
</dbReference>
<dbReference type="InterPro" id="IPR011453">
    <property type="entry name" value="DUF1559"/>
</dbReference>
<dbReference type="NCBIfam" id="TIGR02532">
    <property type="entry name" value="IV_pilin_GFxxxE"/>
    <property type="match status" value="1"/>
</dbReference>